<reference evidence="1 2" key="1">
    <citation type="journal article" date="2020" name="Front. Microbiol.">
        <title>Single-cell genomics of novel Actinobacteria with the Wood-Ljungdahl pathway discovered in a serpentinizing system.</title>
        <authorList>
            <person name="Merino N."/>
            <person name="Kawai M."/>
            <person name="Boyd E.S."/>
            <person name="Colman D.R."/>
            <person name="McGlynn S.E."/>
            <person name="Nealson K.H."/>
            <person name="Kurokawa K."/>
            <person name="Hongoh Y."/>
        </authorList>
    </citation>
    <scope>NUCLEOTIDE SEQUENCE [LARGE SCALE GENOMIC DNA]</scope>
    <source>
        <strain evidence="1 2">S44</strain>
    </source>
</reference>
<dbReference type="EMBL" id="BLSC01000055">
    <property type="protein sequence ID" value="GFP37158.1"/>
    <property type="molecule type" value="Genomic_DNA"/>
</dbReference>
<protein>
    <submittedName>
        <fullName evidence="1">Uncharacterized protein</fullName>
    </submittedName>
</protein>
<name>A0A6V8PXF3_9ACTN</name>
<organism evidence="1 2">
    <name type="scientific">Candidatus Hakubella thermalkaliphila</name>
    <dbReference type="NCBI Taxonomy" id="2754717"/>
    <lineage>
        <taxon>Bacteria</taxon>
        <taxon>Bacillati</taxon>
        <taxon>Actinomycetota</taxon>
        <taxon>Actinomycetota incertae sedis</taxon>
        <taxon>Candidatus Hakubellales</taxon>
        <taxon>Candidatus Hakubellaceae</taxon>
        <taxon>Candidatus Hakubella</taxon>
    </lineage>
</organism>
<accession>A0A6V8PXF3</accession>
<evidence type="ECO:0000313" key="2">
    <source>
        <dbReference type="Proteomes" id="UP000561271"/>
    </source>
</evidence>
<gene>
    <name evidence="1" type="ORF">HKBW3S44_00838</name>
</gene>
<comment type="caution">
    <text evidence="1">The sequence shown here is derived from an EMBL/GenBank/DDBJ whole genome shotgun (WGS) entry which is preliminary data.</text>
</comment>
<evidence type="ECO:0000313" key="1">
    <source>
        <dbReference type="EMBL" id="GFP37158.1"/>
    </source>
</evidence>
<dbReference type="Proteomes" id="UP000561271">
    <property type="component" value="Unassembled WGS sequence"/>
</dbReference>
<dbReference type="AlphaFoldDB" id="A0A6V8PXF3"/>
<sequence length="85" mass="9533">MGLANRPTEIRPTVEKKRAVEKRKRKIKAVLWMCGDLRDPGGSVSPVLLSGVKPDVFGSPKHQEAGRFPLILESDPPPFHLFQHH</sequence>
<proteinExistence type="predicted"/>